<keyword evidence="5" id="KW-0521">NADP</keyword>
<dbReference type="Proteomes" id="UP000234239">
    <property type="component" value="Unassembled WGS sequence"/>
</dbReference>
<dbReference type="Proteomes" id="UP000069912">
    <property type="component" value="Chromosome"/>
</dbReference>
<keyword evidence="4 5" id="KW-0560">Oxidoreductase</keyword>
<name>A0A109RDH9_9LACT</name>
<evidence type="ECO:0000259" key="6">
    <source>
        <dbReference type="Pfam" id="PF00881"/>
    </source>
</evidence>
<comment type="similarity">
    <text evidence="1 5">Belongs to the flavin oxidoreductase frp family.</text>
</comment>
<dbReference type="GO" id="GO:0016491">
    <property type="term" value="F:oxidoreductase activity"/>
    <property type="evidence" value="ECO:0007669"/>
    <property type="project" value="UniProtKB-UniRule"/>
</dbReference>
<dbReference type="PANTHER" id="PTHR43425">
    <property type="entry name" value="OXYGEN-INSENSITIVE NADPH NITROREDUCTASE"/>
    <property type="match status" value="1"/>
</dbReference>
<organism evidence="7 9">
    <name type="scientific">Aerococcus sanguinicola</name>
    <dbReference type="NCBI Taxonomy" id="119206"/>
    <lineage>
        <taxon>Bacteria</taxon>
        <taxon>Bacillati</taxon>
        <taxon>Bacillota</taxon>
        <taxon>Bacilli</taxon>
        <taxon>Lactobacillales</taxon>
        <taxon>Aerococcaceae</taxon>
        <taxon>Aerococcus</taxon>
    </lineage>
</organism>
<reference evidence="7 9" key="1">
    <citation type="journal article" date="2016" name="Genome Announc.">
        <title>Complete Genome Sequences of Aerococcus christensenii CCUG 28831T, Aerococcus sanguinicola CCUG 43001T, Aerococcus urinae CCUG 36881T, Aerococcus urinaeequi CCUG 28094T, Aerococcus urinaehominis CCUG 42038 BT, and Aerococcus viridans CCUG 4311T.</title>
        <authorList>
            <person name="Carkaci D."/>
            <person name="Dargis R."/>
            <person name="Nielsen X.C."/>
            <person name="Skovgaard O."/>
            <person name="Fuursted K."/>
            <person name="Christensen J.J."/>
        </authorList>
    </citation>
    <scope>NUCLEOTIDE SEQUENCE [LARGE SCALE GENOMIC DNA]</scope>
    <source>
        <strain evidence="7 9">CCUG43001</strain>
    </source>
</reference>
<protein>
    <submittedName>
        <fullName evidence="7">NADPH-dependent oxidoreductase</fullName>
    </submittedName>
</protein>
<dbReference type="KEGG" id="asan:AWM72_04850"/>
<sequence length="256" mass="29441">MCAANEWLDKQLDHRTIREFKDQAVPEEIVDQLAEVAMRTATSEGMQMASIIRVKDPDKRQAIAEVGKQEYIARAPELWIFLVDTYRNQQIAEREGRENLAAHQLERFLQGYSDAVLMAQNVNNAVESLGMGAVFLGSIQNNMGQMIDILDLPALTAPVLGLAFGEPNQSPQLKPRMPKSLRFFEDTYHLPEDAESLLEDYDQEMTTYYDLRDANRRVDSFFKQVGDKMENRRPRREALIDDLRKQGFNISRAREE</sequence>
<dbReference type="InterPro" id="IPR029479">
    <property type="entry name" value="Nitroreductase"/>
</dbReference>
<dbReference type="InterPro" id="IPR000415">
    <property type="entry name" value="Nitroreductase-like"/>
</dbReference>
<reference evidence="8 10" key="3">
    <citation type="submission" date="2017-12" db="EMBL/GenBank/DDBJ databases">
        <title>Phylogenetic diversity of female urinary microbiome.</title>
        <authorList>
            <person name="Thomas-White K."/>
            <person name="Wolfe A.J."/>
        </authorList>
    </citation>
    <scope>NUCLEOTIDE SEQUENCE [LARGE SCALE GENOMIC DNA]</scope>
    <source>
        <strain evidence="8 10">UMB0139</strain>
    </source>
</reference>
<dbReference type="OrthoDB" id="9775805at2"/>
<evidence type="ECO:0000256" key="5">
    <source>
        <dbReference type="PIRNR" id="PIRNR005426"/>
    </source>
</evidence>
<evidence type="ECO:0000313" key="7">
    <source>
        <dbReference type="EMBL" id="AMB94135.1"/>
    </source>
</evidence>
<evidence type="ECO:0000313" key="8">
    <source>
        <dbReference type="EMBL" id="PKZ22225.1"/>
    </source>
</evidence>
<reference evidence="9" key="2">
    <citation type="submission" date="2016-01" db="EMBL/GenBank/DDBJ databases">
        <title>Six Aerococcus type strain genome sequencing and assembly using PacBio and Illumina Hiseq.</title>
        <authorList>
            <person name="Carkaci D."/>
            <person name="Dargis R."/>
            <person name="Nielsen X.C."/>
            <person name="Skovgaard O."/>
            <person name="Fuursted K."/>
            <person name="Christensen J.J."/>
        </authorList>
    </citation>
    <scope>NUCLEOTIDE SEQUENCE [LARGE SCALE GENOMIC DNA]</scope>
    <source>
        <strain evidence="9">CCUG43001</strain>
    </source>
</reference>
<dbReference type="Gene3D" id="3.40.109.10">
    <property type="entry name" value="NADH Oxidase"/>
    <property type="match status" value="1"/>
</dbReference>
<accession>A0A109RDH9</accession>
<dbReference type="Pfam" id="PF00881">
    <property type="entry name" value="Nitroreductase"/>
    <property type="match status" value="1"/>
</dbReference>
<dbReference type="AlphaFoldDB" id="A0A109RDH9"/>
<evidence type="ECO:0000313" key="9">
    <source>
        <dbReference type="Proteomes" id="UP000069912"/>
    </source>
</evidence>
<keyword evidence="9" id="KW-1185">Reference proteome</keyword>
<feature type="domain" description="Nitroreductase" evidence="6">
    <location>
        <begin position="14"/>
        <end position="165"/>
    </location>
</feature>
<dbReference type="EMBL" id="CP014160">
    <property type="protein sequence ID" value="AMB94135.1"/>
    <property type="molecule type" value="Genomic_DNA"/>
</dbReference>
<keyword evidence="3 5" id="KW-0288">FMN</keyword>
<evidence type="ECO:0000256" key="1">
    <source>
        <dbReference type="ARBA" id="ARBA00008366"/>
    </source>
</evidence>
<dbReference type="SUPFAM" id="SSF55469">
    <property type="entry name" value="FMN-dependent nitroreductase-like"/>
    <property type="match status" value="1"/>
</dbReference>
<keyword evidence="2 5" id="KW-0285">Flavoprotein</keyword>
<gene>
    <name evidence="7" type="ORF">AWM72_04850</name>
    <name evidence="8" type="ORF">CYJ28_03665</name>
</gene>
<evidence type="ECO:0000256" key="2">
    <source>
        <dbReference type="ARBA" id="ARBA00022630"/>
    </source>
</evidence>
<evidence type="ECO:0000256" key="3">
    <source>
        <dbReference type="ARBA" id="ARBA00022643"/>
    </source>
</evidence>
<dbReference type="InterPro" id="IPR016446">
    <property type="entry name" value="Flavin_OxRdtase_Frp"/>
</dbReference>
<dbReference type="RefSeq" id="WP_067974102.1">
    <property type="nucleotide sequence ID" value="NZ_CAJHKM010000001.1"/>
</dbReference>
<dbReference type="PIRSF" id="PIRSF005426">
    <property type="entry name" value="Frp"/>
    <property type="match status" value="1"/>
</dbReference>
<proteinExistence type="inferred from homology"/>
<evidence type="ECO:0000313" key="10">
    <source>
        <dbReference type="Proteomes" id="UP000234239"/>
    </source>
</evidence>
<evidence type="ECO:0000256" key="4">
    <source>
        <dbReference type="ARBA" id="ARBA00023002"/>
    </source>
</evidence>
<dbReference type="EMBL" id="PKGY01000002">
    <property type="protein sequence ID" value="PKZ22225.1"/>
    <property type="molecule type" value="Genomic_DNA"/>
</dbReference>
<dbReference type="GeneID" id="92903394"/>
<dbReference type="PANTHER" id="PTHR43425:SF2">
    <property type="entry name" value="OXYGEN-INSENSITIVE NADPH NITROREDUCTASE"/>
    <property type="match status" value="1"/>
</dbReference>